<organism evidence="8 9">
    <name type="scientific">Candidatus Onthousia excrementipullorum</name>
    <dbReference type="NCBI Taxonomy" id="2840884"/>
    <lineage>
        <taxon>Bacteria</taxon>
        <taxon>Bacillati</taxon>
        <taxon>Bacillota</taxon>
        <taxon>Bacilli</taxon>
        <taxon>Candidatus Onthousia</taxon>
    </lineage>
</organism>
<feature type="transmembrane region" description="Helical" evidence="6">
    <location>
        <begin position="28"/>
        <end position="53"/>
    </location>
</feature>
<evidence type="ECO:0000256" key="2">
    <source>
        <dbReference type="ARBA" id="ARBA00009399"/>
    </source>
</evidence>
<evidence type="ECO:0000313" key="8">
    <source>
        <dbReference type="EMBL" id="HIR59301.1"/>
    </source>
</evidence>
<name>A0A9D1J336_9FIRM</name>
<feature type="transmembrane region" description="Helical" evidence="6">
    <location>
        <begin position="59"/>
        <end position="77"/>
    </location>
</feature>
<comment type="caution">
    <text evidence="8">The sequence shown here is derived from an EMBL/GenBank/DDBJ whole genome shotgun (WGS) entry which is preliminary data.</text>
</comment>
<dbReference type="InterPro" id="IPR051401">
    <property type="entry name" value="GtrA_CellWall_Glycosyl"/>
</dbReference>
<dbReference type="GO" id="GO:0000271">
    <property type="term" value="P:polysaccharide biosynthetic process"/>
    <property type="evidence" value="ECO:0007669"/>
    <property type="project" value="InterPro"/>
</dbReference>
<feature type="transmembrane region" description="Helical" evidence="6">
    <location>
        <begin position="124"/>
        <end position="143"/>
    </location>
</feature>
<dbReference type="Pfam" id="PF04138">
    <property type="entry name" value="GtrA_DPMS_TM"/>
    <property type="match status" value="1"/>
</dbReference>
<gene>
    <name evidence="8" type="ORF">IAB38_04550</name>
</gene>
<evidence type="ECO:0000256" key="6">
    <source>
        <dbReference type="SAM" id="Phobius"/>
    </source>
</evidence>
<evidence type="ECO:0000313" key="9">
    <source>
        <dbReference type="Proteomes" id="UP000824232"/>
    </source>
</evidence>
<reference evidence="8" key="2">
    <citation type="journal article" date="2021" name="PeerJ">
        <title>Extensive microbial diversity within the chicken gut microbiome revealed by metagenomics and culture.</title>
        <authorList>
            <person name="Gilroy R."/>
            <person name="Ravi A."/>
            <person name="Getino M."/>
            <person name="Pursley I."/>
            <person name="Horton D.L."/>
            <person name="Alikhan N.F."/>
            <person name="Baker D."/>
            <person name="Gharbi K."/>
            <person name="Hall N."/>
            <person name="Watson M."/>
            <person name="Adriaenssens E.M."/>
            <person name="Foster-Nyarko E."/>
            <person name="Jarju S."/>
            <person name="Secka A."/>
            <person name="Antonio M."/>
            <person name="Oren A."/>
            <person name="Chaudhuri R.R."/>
            <person name="La Ragione R."/>
            <person name="Hildebrand F."/>
            <person name="Pallen M.J."/>
        </authorList>
    </citation>
    <scope>NUCLEOTIDE SEQUENCE</scope>
    <source>
        <strain evidence="8">CHK184-20233</strain>
    </source>
</reference>
<keyword evidence="5 6" id="KW-0472">Membrane</keyword>
<dbReference type="GO" id="GO:0005886">
    <property type="term" value="C:plasma membrane"/>
    <property type="evidence" value="ECO:0007669"/>
    <property type="project" value="TreeGrafter"/>
</dbReference>
<reference evidence="8" key="1">
    <citation type="submission" date="2020-10" db="EMBL/GenBank/DDBJ databases">
        <authorList>
            <person name="Gilroy R."/>
        </authorList>
    </citation>
    <scope>NUCLEOTIDE SEQUENCE</scope>
    <source>
        <strain evidence="8">CHK184-20233</strain>
    </source>
</reference>
<dbReference type="EMBL" id="DVHC01000046">
    <property type="protein sequence ID" value="HIR59301.1"/>
    <property type="molecule type" value="Genomic_DNA"/>
</dbReference>
<evidence type="ECO:0000256" key="5">
    <source>
        <dbReference type="ARBA" id="ARBA00023136"/>
    </source>
</evidence>
<dbReference type="InterPro" id="IPR007267">
    <property type="entry name" value="GtrA_DPMS_TM"/>
</dbReference>
<dbReference type="PANTHER" id="PTHR38459:SF1">
    <property type="entry name" value="PROPHAGE BACTOPRENOL-LINKED GLUCOSE TRANSLOCASE HOMOLOG"/>
    <property type="match status" value="1"/>
</dbReference>
<evidence type="ECO:0000256" key="1">
    <source>
        <dbReference type="ARBA" id="ARBA00004141"/>
    </source>
</evidence>
<sequence>MKKDKIEYLFDSVCKLFHLKFKSKTRKLLIQIFKFGIVGGIATVIDFVFLYIFREFCHFPVLVSNTLSFCISVIYNYTASVKWVFDVNKEKDAKKQFIIFIVFSVLGLILNNVIMWITVDFLSIYYLLAKVVATVIVMIFNFVTRKMFLE</sequence>
<protein>
    <submittedName>
        <fullName evidence="8">GtrA family protein</fullName>
    </submittedName>
</protein>
<dbReference type="PANTHER" id="PTHR38459">
    <property type="entry name" value="PROPHAGE BACTOPRENOL-LINKED GLUCOSE TRANSLOCASE HOMOLOG"/>
    <property type="match status" value="1"/>
</dbReference>
<keyword evidence="4 6" id="KW-1133">Transmembrane helix</keyword>
<dbReference type="Proteomes" id="UP000824232">
    <property type="component" value="Unassembled WGS sequence"/>
</dbReference>
<keyword evidence="3 6" id="KW-0812">Transmembrane</keyword>
<evidence type="ECO:0000259" key="7">
    <source>
        <dbReference type="Pfam" id="PF04138"/>
    </source>
</evidence>
<dbReference type="AlphaFoldDB" id="A0A9D1J336"/>
<accession>A0A9D1J336</accession>
<feature type="domain" description="GtrA/DPMS transmembrane" evidence="7">
    <location>
        <begin position="34"/>
        <end position="148"/>
    </location>
</feature>
<evidence type="ECO:0000256" key="3">
    <source>
        <dbReference type="ARBA" id="ARBA00022692"/>
    </source>
</evidence>
<comment type="similarity">
    <text evidence="2">Belongs to the GtrA family.</text>
</comment>
<comment type="subcellular location">
    <subcellularLocation>
        <location evidence="1">Membrane</location>
        <topology evidence="1">Multi-pass membrane protein</topology>
    </subcellularLocation>
</comment>
<feature type="transmembrane region" description="Helical" evidence="6">
    <location>
        <begin position="97"/>
        <end position="118"/>
    </location>
</feature>
<evidence type="ECO:0000256" key="4">
    <source>
        <dbReference type="ARBA" id="ARBA00022989"/>
    </source>
</evidence>
<proteinExistence type="inferred from homology"/>